<dbReference type="InterPro" id="IPR036322">
    <property type="entry name" value="WD40_repeat_dom_sf"/>
</dbReference>
<proteinExistence type="predicted"/>
<dbReference type="GO" id="GO:0030687">
    <property type="term" value="C:preribosome, large subunit precursor"/>
    <property type="evidence" value="ECO:0007669"/>
    <property type="project" value="TreeGrafter"/>
</dbReference>
<dbReference type="InterPro" id="IPR037379">
    <property type="entry name" value="WDR74/Nsa1"/>
</dbReference>
<organism evidence="2 3">
    <name type="scientific">Acanthosepion pharaonis</name>
    <name type="common">Pharaoh cuttlefish</name>
    <name type="synonym">Sepia pharaonis</name>
    <dbReference type="NCBI Taxonomy" id="158019"/>
    <lineage>
        <taxon>Eukaryota</taxon>
        <taxon>Metazoa</taxon>
        <taxon>Spiralia</taxon>
        <taxon>Lophotrochozoa</taxon>
        <taxon>Mollusca</taxon>
        <taxon>Cephalopoda</taxon>
        <taxon>Coleoidea</taxon>
        <taxon>Decapodiformes</taxon>
        <taxon>Sepiida</taxon>
        <taxon>Sepiina</taxon>
        <taxon>Sepiidae</taxon>
        <taxon>Acanthosepion</taxon>
    </lineage>
</organism>
<dbReference type="InterPro" id="IPR001680">
    <property type="entry name" value="WD40_rpt"/>
</dbReference>
<accession>A0A812ESP8</accession>
<feature type="region of interest" description="Disordered" evidence="1">
    <location>
        <begin position="345"/>
        <end position="380"/>
    </location>
</feature>
<dbReference type="OrthoDB" id="18388at2759"/>
<evidence type="ECO:0000313" key="3">
    <source>
        <dbReference type="Proteomes" id="UP000597762"/>
    </source>
</evidence>
<evidence type="ECO:0000313" key="2">
    <source>
        <dbReference type="EMBL" id="CAE1330949.1"/>
    </source>
</evidence>
<protein>
    <submittedName>
        <fullName evidence="2">NSA1</fullName>
    </submittedName>
</protein>
<dbReference type="PANTHER" id="PTHR16038:SF4">
    <property type="entry name" value="WD REPEAT-CONTAINING PROTEIN 74"/>
    <property type="match status" value="1"/>
</dbReference>
<comment type="caution">
    <text evidence="2">The sequence shown here is derived from an EMBL/GenBank/DDBJ whole genome shotgun (WGS) entry which is preliminary data.</text>
</comment>
<dbReference type="Gene3D" id="2.130.10.10">
    <property type="entry name" value="YVTN repeat-like/Quinoprotein amine dehydrogenase"/>
    <property type="match status" value="2"/>
</dbReference>
<dbReference type="InterPro" id="IPR015943">
    <property type="entry name" value="WD40/YVTN_repeat-like_dom_sf"/>
</dbReference>
<gene>
    <name evidence="2" type="ORF">SPHA_80217</name>
</gene>
<reference evidence="2" key="1">
    <citation type="submission" date="2021-01" db="EMBL/GenBank/DDBJ databases">
        <authorList>
            <person name="Li R."/>
            <person name="Bekaert M."/>
        </authorList>
    </citation>
    <scope>NUCLEOTIDE SEQUENCE</scope>
    <source>
        <strain evidence="2">Farmed</strain>
    </source>
</reference>
<dbReference type="SMART" id="SM00320">
    <property type="entry name" value="WD40"/>
    <property type="match status" value="6"/>
</dbReference>
<evidence type="ECO:0000256" key="1">
    <source>
        <dbReference type="SAM" id="MobiDB-lite"/>
    </source>
</evidence>
<dbReference type="GO" id="GO:0042273">
    <property type="term" value="P:ribosomal large subunit biogenesis"/>
    <property type="evidence" value="ECO:0007669"/>
    <property type="project" value="InterPro"/>
</dbReference>
<dbReference type="AlphaFoldDB" id="A0A812ESP8"/>
<dbReference type="Pfam" id="PF00400">
    <property type="entry name" value="WD40"/>
    <property type="match status" value="1"/>
</dbReference>
<dbReference type="CDD" id="cd22857">
    <property type="entry name" value="WDR74"/>
    <property type="match status" value="1"/>
</dbReference>
<dbReference type="SUPFAM" id="SSF50978">
    <property type="entry name" value="WD40 repeat-like"/>
    <property type="match status" value="1"/>
</dbReference>
<dbReference type="EMBL" id="CAHIKZ030005594">
    <property type="protein sequence ID" value="CAE1330949.1"/>
    <property type="molecule type" value="Genomic_DNA"/>
</dbReference>
<dbReference type="GO" id="GO:0005730">
    <property type="term" value="C:nucleolus"/>
    <property type="evidence" value="ECO:0007669"/>
    <property type="project" value="InterPro"/>
</dbReference>
<dbReference type="PANTHER" id="PTHR16038">
    <property type="entry name" value="NOP SEVEN ASSOCIATED PROTEIN 1"/>
    <property type="match status" value="1"/>
</dbReference>
<keyword evidence="3" id="KW-1185">Reference proteome</keyword>
<dbReference type="FunFam" id="2.130.10.10:FF:000214">
    <property type="entry name" value="WD repeat-containing protein 74"/>
    <property type="match status" value="1"/>
</dbReference>
<sequence>MATMEYNVFVGSETGLLKAANCAEEKWNNLNTLEDVKKDNEICCMCWGSSQQEKVYFAQRNQLIKVYNILSGEICEEIELNAGEGKFKNIAVFDQQILTALDSGIVNLWNNKGESELEIKTGDKLSCMRQNFFKRNLVATGGKENPLKLWDINKPTEPIFTSKNVPHDWLNLRVPIHVMSIGFIPKSEKIVTGTGYHQVRVYDPSTYQRRPVLNVTFDEYPITALTVCPNGNQVIVGNTQGNMTKIDLRKGNVACRYKGFAGGIKDLQCHPTLPYVASCSLDRFLRIHHMDLKHIMHKFYMKSRLNCLLLSKKWPTIDDEGGSPTDVSKEKIDDMSDALWDKLPVLGSKEQLPSGKMQKTKKRKLATKELPKQKMKKSVC</sequence>
<dbReference type="Proteomes" id="UP000597762">
    <property type="component" value="Unassembled WGS sequence"/>
</dbReference>
<name>A0A812ESP8_ACAPH</name>